<dbReference type="GO" id="GO:0071949">
    <property type="term" value="F:FAD binding"/>
    <property type="evidence" value="ECO:0007669"/>
    <property type="project" value="InterPro"/>
</dbReference>
<evidence type="ECO:0000256" key="7">
    <source>
        <dbReference type="ARBA" id="ARBA00022729"/>
    </source>
</evidence>
<keyword evidence="11" id="KW-0560">Oxidoreductase</keyword>
<dbReference type="GO" id="GO:0015035">
    <property type="term" value="F:protein-disulfide reductase activity"/>
    <property type="evidence" value="ECO:0007669"/>
    <property type="project" value="InterPro"/>
</dbReference>
<evidence type="ECO:0000313" key="21">
    <source>
        <dbReference type="EMBL" id="CAD2122163.1"/>
    </source>
</evidence>
<dbReference type="Proteomes" id="UP000580250">
    <property type="component" value="Unassembled WGS sequence"/>
</dbReference>
<feature type="binding site" evidence="17">
    <location>
        <position position="289"/>
    </location>
    <ligand>
        <name>FAD</name>
        <dbReference type="ChEBI" id="CHEBI:57692"/>
    </ligand>
</feature>
<keyword evidence="6" id="KW-0285">Flavoprotein</keyword>
<evidence type="ECO:0000256" key="11">
    <source>
        <dbReference type="ARBA" id="ARBA00023002"/>
    </source>
</evidence>
<evidence type="ECO:0000256" key="20">
    <source>
        <dbReference type="SAM" id="Phobius"/>
    </source>
</evidence>
<feature type="active site" description="Nucleophile" evidence="16">
    <location>
        <position position="395"/>
    </location>
</feature>
<evidence type="ECO:0000256" key="15">
    <source>
        <dbReference type="ARBA" id="ARBA00023284"/>
    </source>
</evidence>
<evidence type="ECO:0000256" key="13">
    <source>
        <dbReference type="ARBA" id="ARBA00023157"/>
    </source>
</evidence>
<dbReference type="Pfam" id="PF04137">
    <property type="entry name" value="ERO1"/>
    <property type="match status" value="1"/>
</dbReference>
<evidence type="ECO:0000256" key="6">
    <source>
        <dbReference type="ARBA" id="ARBA00022630"/>
    </source>
</evidence>
<feature type="binding site" evidence="17">
    <location>
        <position position="199"/>
    </location>
    <ligand>
        <name>FAD</name>
        <dbReference type="ChEBI" id="CHEBI:57692"/>
    </ligand>
</feature>
<evidence type="ECO:0000256" key="17">
    <source>
        <dbReference type="PIRSR" id="PIRSR017205-2"/>
    </source>
</evidence>
<evidence type="ECO:0000256" key="12">
    <source>
        <dbReference type="ARBA" id="ARBA00023136"/>
    </source>
</evidence>
<feature type="disulfide bond" description="Redox-active" evidence="18">
    <location>
        <begin position="395"/>
        <end position="398"/>
    </location>
</feature>
<evidence type="ECO:0000256" key="10">
    <source>
        <dbReference type="ARBA" id="ARBA00022982"/>
    </source>
</evidence>
<feature type="region of interest" description="Disordered" evidence="19">
    <location>
        <begin position="121"/>
        <end position="146"/>
    </location>
</feature>
<evidence type="ECO:0000256" key="8">
    <source>
        <dbReference type="ARBA" id="ARBA00022824"/>
    </source>
</evidence>
<feature type="binding site" evidence="17">
    <location>
        <position position="212"/>
    </location>
    <ligand>
        <name>FAD</name>
        <dbReference type="ChEBI" id="CHEBI:57692"/>
    </ligand>
</feature>
<keyword evidence="20" id="KW-1133">Transmembrane helix</keyword>
<dbReference type="PANTHER" id="PTHR12613:SF0">
    <property type="entry name" value="ERO1-LIKE PROTEIN"/>
    <property type="match status" value="1"/>
</dbReference>
<evidence type="ECO:0000256" key="18">
    <source>
        <dbReference type="PIRSR" id="PIRSR017205-3"/>
    </source>
</evidence>
<name>A0A6V7THS6_MELEN</name>
<comment type="subunit">
    <text evidence="4">May function both as a monomer and a homodimer.</text>
</comment>
<feature type="binding site" evidence="17">
    <location>
        <position position="201"/>
    </location>
    <ligand>
        <name>FAD</name>
        <dbReference type="ChEBI" id="CHEBI:57692"/>
    </ligand>
</feature>
<comment type="cofactor">
    <cofactor evidence="1 17">
        <name>FAD</name>
        <dbReference type="ChEBI" id="CHEBI:57692"/>
    </cofactor>
</comment>
<feature type="binding site" evidence="17">
    <location>
        <position position="252"/>
    </location>
    <ligand>
        <name>FAD</name>
        <dbReference type="ChEBI" id="CHEBI:57692"/>
    </ligand>
</feature>
<evidence type="ECO:0000313" key="22">
    <source>
        <dbReference type="Proteomes" id="UP000580250"/>
    </source>
</evidence>
<dbReference type="GO" id="GO:0034975">
    <property type="term" value="P:protein folding in endoplasmic reticulum"/>
    <property type="evidence" value="ECO:0007669"/>
    <property type="project" value="InterPro"/>
</dbReference>
<evidence type="ECO:0000256" key="5">
    <source>
        <dbReference type="ARBA" id="ARBA00022448"/>
    </source>
</evidence>
<dbReference type="InterPro" id="IPR037192">
    <property type="entry name" value="ERO1-like_sf"/>
</dbReference>
<accession>A0A6V7THS6</accession>
<evidence type="ECO:0000256" key="9">
    <source>
        <dbReference type="ARBA" id="ARBA00022827"/>
    </source>
</evidence>
<evidence type="ECO:0000256" key="14">
    <source>
        <dbReference type="ARBA" id="ARBA00023180"/>
    </source>
</evidence>
<keyword evidence="7" id="KW-0732">Signal</keyword>
<sequence length="483" mass="55726">MIKLKITSLYYKIFYLFVIISLIVPFLPLIICQFDLHQPCFCKVGDAIESCPCDGKTIDAINNVKVYPSLQGLLQREPFKFYKVNMEKPCPFWSDDSGQCASKECTIGYCDNEVPEALRDLPRRPSNASSNEALTEPDCFSDGKKSNKFDPLDSSLTDVDKAQLRDLDIFETNNNKFCAAEDENFDELHYVNLAKNPERYTGYKGNSALKVWKSIYSENCFKPDPKFDKNFLLQPTPIGMCLEKRVFYRLISGLHSAITVSIAANNYKPAPVGFGEGTWFRNTKMFTDRFGTKWSKEGPERLKNIYFTFMLELRALVKAGPYIQQSKFFYTGNKNEDIETRQALEDLFGVLKEFPDQFDETQLFSNLHESNARLLREEFRQHFWNISRIMDCVDCDKCRLWGKVQTHGMGIALKILFADLPRNGASTTKNIENSKMDNTSIPFKLTRNDVVALFQSFGRYSSSIWEIEEFRKEYNEELCLPNL</sequence>
<dbReference type="GO" id="GO:0005789">
    <property type="term" value="C:endoplasmic reticulum membrane"/>
    <property type="evidence" value="ECO:0007669"/>
    <property type="project" value="UniProtKB-SubCell"/>
</dbReference>
<keyword evidence="12 20" id="KW-0472">Membrane</keyword>
<feature type="transmembrane region" description="Helical" evidence="20">
    <location>
        <begin position="12"/>
        <end position="31"/>
    </location>
</feature>
<dbReference type="AlphaFoldDB" id="A0A6V7THS6"/>
<dbReference type="EMBL" id="CAJEWN010000001">
    <property type="protein sequence ID" value="CAD2122163.1"/>
    <property type="molecule type" value="Genomic_DNA"/>
</dbReference>
<keyword evidence="14" id="KW-0325">Glycoprotein</keyword>
<dbReference type="InterPro" id="IPR007266">
    <property type="entry name" value="Ero1"/>
</dbReference>
<keyword evidence="20" id="KW-0812">Transmembrane</keyword>
<dbReference type="GO" id="GO:0016972">
    <property type="term" value="F:thiol oxidase activity"/>
    <property type="evidence" value="ECO:0007669"/>
    <property type="project" value="InterPro"/>
</dbReference>
<evidence type="ECO:0000256" key="19">
    <source>
        <dbReference type="SAM" id="MobiDB-lite"/>
    </source>
</evidence>
<feature type="disulfide bond" description="Redox-active" evidence="18">
    <location>
        <begin position="100"/>
        <end position="105"/>
    </location>
</feature>
<comment type="subcellular location">
    <subcellularLocation>
        <location evidence="2">Endoplasmic reticulum membrane</location>
        <topology evidence="2">Peripheral membrane protein</topology>
        <orientation evidence="2">Lumenal side</orientation>
    </subcellularLocation>
</comment>
<feature type="active site" evidence="16">
    <location>
        <position position="398"/>
    </location>
</feature>
<feature type="binding site" evidence="17">
    <location>
        <position position="255"/>
    </location>
    <ligand>
        <name>FAD</name>
        <dbReference type="ChEBI" id="CHEBI:57692"/>
    </ligand>
</feature>
<keyword evidence="5" id="KW-0813">Transport</keyword>
<keyword evidence="8" id="KW-0256">Endoplasmic reticulum</keyword>
<dbReference type="SUPFAM" id="SSF110019">
    <property type="entry name" value="ERO1-like"/>
    <property type="match status" value="1"/>
</dbReference>
<reference evidence="21 22" key="1">
    <citation type="submission" date="2020-08" db="EMBL/GenBank/DDBJ databases">
        <authorList>
            <person name="Koutsovoulos G."/>
            <person name="Danchin GJ E."/>
        </authorList>
    </citation>
    <scope>NUCLEOTIDE SEQUENCE [LARGE SCALE GENOMIC DNA]</scope>
</reference>
<evidence type="ECO:0000256" key="3">
    <source>
        <dbReference type="ARBA" id="ARBA00008277"/>
    </source>
</evidence>
<keyword evidence="13 18" id="KW-1015">Disulfide bond</keyword>
<evidence type="ECO:0000256" key="16">
    <source>
        <dbReference type="PIRSR" id="PIRSR017205-1"/>
    </source>
</evidence>
<dbReference type="OrthoDB" id="269384at2759"/>
<proteinExistence type="inferred from homology"/>
<dbReference type="PIRSF" id="PIRSF017205">
    <property type="entry name" value="ERO1"/>
    <property type="match status" value="1"/>
</dbReference>
<organism evidence="21 22">
    <name type="scientific">Meloidogyne enterolobii</name>
    <name type="common">Root-knot nematode worm</name>
    <name type="synonym">Meloidogyne mayaguensis</name>
    <dbReference type="NCBI Taxonomy" id="390850"/>
    <lineage>
        <taxon>Eukaryota</taxon>
        <taxon>Metazoa</taxon>
        <taxon>Ecdysozoa</taxon>
        <taxon>Nematoda</taxon>
        <taxon>Chromadorea</taxon>
        <taxon>Rhabditida</taxon>
        <taxon>Tylenchina</taxon>
        <taxon>Tylenchomorpha</taxon>
        <taxon>Tylenchoidea</taxon>
        <taxon>Meloidogynidae</taxon>
        <taxon>Meloidogyninae</taxon>
        <taxon>Meloidogyne</taxon>
    </lineage>
</organism>
<keyword evidence="9 17" id="KW-0274">FAD</keyword>
<keyword evidence="15" id="KW-0676">Redox-active center</keyword>
<protein>
    <submittedName>
        <fullName evidence="21">Uncharacterized protein</fullName>
    </submittedName>
</protein>
<evidence type="ECO:0000256" key="2">
    <source>
        <dbReference type="ARBA" id="ARBA00004367"/>
    </source>
</evidence>
<evidence type="ECO:0000256" key="1">
    <source>
        <dbReference type="ARBA" id="ARBA00001974"/>
    </source>
</evidence>
<comment type="similarity">
    <text evidence="3">Belongs to the EROs family.</text>
</comment>
<comment type="caution">
    <text evidence="21">The sequence shown here is derived from an EMBL/GenBank/DDBJ whole genome shotgun (WGS) entry which is preliminary data.</text>
</comment>
<keyword evidence="10" id="KW-0249">Electron transport</keyword>
<dbReference type="PANTHER" id="PTHR12613">
    <property type="entry name" value="ERO1-RELATED"/>
    <property type="match status" value="1"/>
</dbReference>
<gene>
    <name evidence="21" type="ORF">MENT_LOCUS51</name>
</gene>
<evidence type="ECO:0000256" key="4">
    <source>
        <dbReference type="ARBA" id="ARBA00011802"/>
    </source>
</evidence>